<proteinExistence type="inferred from homology"/>
<dbReference type="Gene3D" id="1.10.10.10">
    <property type="entry name" value="Winged helix-like DNA-binding domain superfamily/Winged helix DNA-binding domain"/>
    <property type="match status" value="1"/>
</dbReference>
<feature type="domain" description="HTH lysR-type" evidence="5">
    <location>
        <begin position="1"/>
        <end position="58"/>
    </location>
</feature>
<dbReference type="Pfam" id="PF03466">
    <property type="entry name" value="LysR_substrate"/>
    <property type="match status" value="1"/>
</dbReference>
<dbReference type="EMBL" id="JAKNGE010000008">
    <property type="protein sequence ID" value="MCG4745387.1"/>
    <property type="molecule type" value="Genomic_DNA"/>
</dbReference>
<dbReference type="GO" id="GO:0003700">
    <property type="term" value="F:DNA-binding transcription factor activity"/>
    <property type="evidence" value="ECO:0007669"/>
    <property type="project" value="InterPro"/>
</dbReference>
<dbReference type="InterPro" id="IPR036390">
    <property type="entry name" value="WH_DNA-bd_sf"/>
</dbReference>
<dbReference type="PANTHER" id="PTHR30419">
    <property type="entry name" value="HTH-TYPE TRANSCRIPTIONAL REGULATOR YBHD"/>
    <property type="match status" value="1"/>
</dbReference>
<dbReference type="AlphaFoldDB" id="A0AAW5BNL0"/>
<dbReference type="PROSITE" id="PS50931">
    <property type="entry name" value="HTH_LYSR"/>
    <property type="match status" value="1"/>
</dbReference>
<comment type="similarity">
    <text evidence="1">Belongs to the LysR transcriptional regulatory family.</text>
</comment>
<dbReference type="Gene3D" id="3.40.190.290">
    <property type="match status" value="1"/>
</dbReference>
<dbReference type="FunFam" id="1.10.10.10:FF:000001">
    <property type="entry name" value="LysR family transcriptional regulator"/>
    <property type="match status" value="1"/>
</dbReference>
<dbReference type="SUPFAM" id="SSF53850">
    <property type="entry name" value="Periplasmic binding protein-like II"/>
    <property type="match status" value="1"/>
</dbReference>
<organism evidence="6 7">
    <name type="scientific">Enterocloster aldenensis</name>
    <dbReference type="NCBI Taxonomy" id="358742"/>
    <lineage>
        <taxon>Bacteria</taxon>
        <taxon>Bacillati</taxon>
        <taxon>Bacillota</taxon>
        <taxon>Clostridia</taxon>
        <taxon>Lachnospirales</taxon>
        <taxon>Lachnospiraceae</taxon>
        <taxon>Enterocloster</taxon>
    </lineage>
</organism>
<dbReference type="InterPro" id="IPR036388">
    <property type="entry name" value="WH-like_DNA-bd_sf"/>
</dbReference>
<comment type="caution">
    <text evidence="6">The sequence shown here is derived from an EMBL/GenBank/DDBJ whole genome shotgun (WGS) entry which is preliminary data.</text>
</comment>
<accession>A0AAW5BNL0</accession>
<dbReference type="InterPro" id="IPR005119">
    <property type="entry name" value="LysR_subst-bd"/>
</dbReference>
<dbReference type="RefSeq" id="WP_227116347.1">
    <property type="nucleotide sequence ID" value="NZ_BAABZL010000001.1"/>
</dbReference>
<dbReference type="InterPro" id="IPR050950">
    <property type="entry name" value="HTH-type_LysR_regulators"/>
</dbReference>
<keyword evidence="2" id="KW-0805">Transcription regulation</keyword>
<reference evidence="6" key="1">
    <citation type="submission" date="2022-01" db="EMBL/GenBank/DDBJ databases">
        <title>Collection of gut derived symbiotic bacterial strains cultured from healthy donors.</title>
        <authorList>
            <person name="Lin H."/>
            <person name="Kohout C."/>
            <person name="Waligurski E."/>
            <person name="Pamer E.G."/>
        </authorList>
    </citation>
    <scope>NUCLEOTIDE SEQUENCE</scope>
    <source>
        <strain evidence="6">DFI.6.55</strain>
    </source>
</reference>
<dbReference type="SUPFAM" id="SSF46785">
    <property type="entry name" value="Winged helix' DNA-binding domain"/>
    <property type="match status" value="1"/>
</dbReference>
<evidence type="ECO:0000256" key="2">
    <source>
        <dbReference type="ARBA" id="ARBA00023015"/>
    </source>
</evidence>
<dbReference type="GeneID" id="97207485"/>
<evidence type="ECO:0000256" key="1">
    <source>
        <dbReference type="ARBA" id="ARBA00009437"/>
    </source>
</evidence>
<evidence type="ECO:0000313" key="6">
    <source>
        <dbReference type="EMBL" id="MCG4745387.1"/>
    </source>
</evidence>
<dbReference type="Pfam" id="PF00126">
    <property type="entry name" value="HTH_1"/>
    <property type="match status" value="1"/>
</dbReference>
<name>A0AAW5BNL0_9FIRM</name>
<keyword evidence="3" id="KW-0238">DNA-binding</keyword>
<evidence type="ECO:0000313" key="7">
    <source>
        <dbReference type="Proteomes" id="UP001299608"/>
    </source>
</evidence>
<dbReference type="InterPro" id="IPR000847">
    <property type="entry name" value="LysR_HTH_N"/>
</dbReference>
<dbReference type="GO" id="GO:0003677">
    <property type="term" value="F:DNA binding"/>
    <property type="evidence" value="ECO:0007669"/>
    <property type="project" value="UniProtKB-KW"/>
</dbReference>
<evidence type="ECO:0000256" key="3">
    <source>
        <dbReference type="ARBA" id="ARBA00023125"/>
    </source>
</evidence>
<dbReference type="CDD" id="cd05466">
    <property type="entry name" value="PBP2_LTTR_substrate"/>
    <property type="match status" value="1"/>
</dbReference>
<evidence type="ECO:0000256" key="4">
    <source>
        <dbReference type="ARBA" id="ARBA00023163"/>
    </source>
</evidence>
<gene>
    <name evidence="6" type="ORF">L0N08_08205</name>
</gene>
<dbReference type="PANTHER" id="PTHR30419:SF8">
    <property type="entry name" value="NITROGEN ASSIMILATION TRANSCRIPTIONAL ACTIVATOR-RELATED"/>
    <property type="match status" value="1"/>
</dbReference>
<protein>
    <submittedName>
        <fullName evidence="6">LysR family transcriptional regulator</fullName>
    </submittedName>
</protein>
<evidence type="ECO:0000259" key="5">
    <source>
        <dbReference type="PROSITE" id="PS50931"/>
    </source>
</evidence>
<dbReference type="Proteomes" id="UP001299608">
    <property type="component" value="Unassembled WGS sequence"/>
</dbReference>
<dbReference type="GO" id="GO:0005829">
    <property type="term" value="C:cytosol"/>
    <property type="evidence" value="ECO:0007669"/>
    <property type="project" value="TreeGrafter"/>
</dbReference>
<dbReference type="PRINTS" id="PR00039">
    <property type="entry name" value="HTHLYSR"/>
</dbReference>
<sequence length="305" mass="35147">MVFKNFEYFIAIAEEGSISKAAERLYISQPSLSKYLKRLEENFGEELFCRESYPLKLTKAGELYLSYVKELTKKETRLLEELSYLRNSEAGDVCVGVTVWRSSILMPVLLPVFKSRYPYIRVSIEEGSHQHMATMLELGKVDFSIFHLPNSYHNFTFEHLMFEKILFCVNRDNPRLSDMEICEQGGVNRMAHEEFGRFAEEGFILLKQGQNIRDISQNYLNKLGLRPNIILETSNIMTAMNMVKAGMGVTFVPEAVLSIHGQNEGLCFFELDEPPLQWEVGIAYKNGLPLKRQARLLVECMKELL</sequence>
<keyword evidence="4" id="KW-0804">Transcription</keyword>